<dbReference type="InterPro" id="IPR015109">
    <property type="entry name" value="Restrct_endonuc_II_EcoRII_C"/>
</dbReference>
<dbReference type="Pfam" id="PF09019">
    <property type="entry name" value="EcoRII-C"/>
    <property type="match status" value="1"/>
</dbReference>
<protein>
    <submittedName>
        <fullName evidence="2">Type II restriction enzyme</fullName>
        <ecNumber evidence="2">3.1.21.4</ecNumber>
    </submittedName>
</protein>
<dbReference type="eggNOG" id="ENOG502Z7XX">
    <property type="taxonomic scope" value="Bacteria"/>
</dbReference>
<dbReference type="RefSeq" id="WP_014356239.1">
    <property type="nucleotide sequence ID" value="NC_016894.1"/>
</dbReference>
<dbReference type="Proteomes" id="UP000007177">
    <property type="component" value="Chromosome"/>
</dbReference>
<dbReference type="OrthoDB" id="9797574at2"/>
<reference evidence="2 3" key="2">
    <citation type="journal article" date="2012" name="PLoS ONE">
        <title>An ancient pathway combining carbon dioxide fixation with the generation and utilization of a sodium ion gradient for ATP synthesis.</title>
        <authorList>
            <person name="Poehlein A."/>
            <person name="Schmidt S."/>
            <person name="Kaster A.K."/>
            <person name="Goenrich M."/>
            <person name="Vollmers J."/>
            <person name="Thurmer A."/>
            <person name="Bertsch J."/>
            <person name="Schuchmann K."/>
            <person name="Voigt B."/>
            <person name="Hecker M."/>
            <person name="Daniel R."/>
            <person name="Thauer R.K."/>
            <person name="Gottschalk G."/>
            <person name="Muller V."/>
        </authorList>
    </citation>
    <scope>NUCLEOTIDE SEQUENCE [LARGE SCALE GENOMIC DNA]</scope>
    <source>
        <strain evidence="3">ATCC 29683 / DSM 1030 / JCM 2381 / KCTC 1655 / WB1</strain>
    </source>
</reference>
<dbReference type="AlphaFoldDB" id="H6LJ76"/>
<dbReference type="REBASE" id="45797">
    <property type="entry name" value="Awo1030IP"/>
</dbReference>
<dbReference type="EMBL" id="CP002987">
    <property type="protein sequence ID" value="AFA48639.1"/>
    <property type="molecule type" value="Genomic_DNA"/>
</dbReference>
<keyword evidence="2" id="KW-0378">Hydrolase</keyword>
<dbReference type="GO" id="GO:0003677">
    <property type="term" value="F:DNA binding"/>
    <property type="evidence" value="ECO:0007669"/>
    <property type="project" value="InterPro"/>
</dbReference>
<accession>H6LJ76</accession>
<keyword evidence="3" id="KW-1185">Reference proteome</keyword>
<evidence type="ECO:0000259" key="1">
    <source>
        <dbReference type="Pfam" id="PF09019"/>
    </source>
</evidence>
<organism evidence="2 3">
    <name type="scientific">Acetobacterium woodii (strain ATCC 29683 / DSM 1030 / JCM 2381 / KCTC 1655 / WB1)</name>
    <dbReference type="NCBI Taxonomy" id="931626"/>
    <lineage>
        <taxon>Bacteria</taxon>
        <taxon>Bacillati</taxon>
        <taxon>Bacillota</taxon>
        <taxon>Clostridia</taxon>
        <taxon>Eubacteriales</taxon>
        <taxon>Eubacteriaceae</taxon>
        <taxon>Acetobacterium</taxon>
    </lineage>
</organism>
<dbReference type="EC" id="3.1.21.4" evidence="2"/>
<dbReference type="GO" id="GO:0009307">
    <property type="term" value="P:DNA restriction-modification system"/>
    <property type="evidence" value="ECO:0007669"/>
    <property type="project" value="InterPro"/>
</dbReference>
<evidence type="ECO:0000313" key="3">
    <source>
        <dbReference type="Proteomes" id="UP000007177"/>
    </source>
</evidence>
<dbReference type="STRING" id="931626.Awo_c18600"/>
<reference evidence="3" key="1">
    <citation type="submission" date="2011-07" db="EMBL/GenBank/DDBJ databases">
        <title>Complete genome sequence of Acetobacterium woodii.</title>
        <authorList>
            <person name="Poehlein A."/>
            <person name="Schmidt S."/>
            <person name="Kaster A.-K."/>
            <person name="Goenrich M."/>
            <person name="Vollmers J."/>
            <person name="Thuermer A."/>
            <person name="Gottschalk G."/>
            <person name="Thauer R.K."/>
            <person name="Daniel R."/>
            <person name="Mueller V."/>
        </authorList>
    </citation>
    <scope>NUCLEOTIDE SEQUENCE [LARGE SCALE GENOMIC DNA]</scope>
    <source>
        <strain evidence="3">ATCC 29683 / DSM 1030 / JCM 2381 / KCTC 1655 / WB1</strain>
    </source>
</reference>
<dbReference type="SUPFAM" id="SSF52980">
    <property type="entry name" value="Restriction endonuclease-like"/>
    <property type="match status" value="1"/>
</dbReference>
<dbReference type="InterPro" id="IPR038365">
    <property type="entry name" value="EcoRII_C_sf"/>
</dbReference>
<dbReference type="InterPro" id="IPR011335">
    <property type="entry name" value="Restrct_endonuc-II-like"/>
</dbReference>
<evidence type="ECO:0000313" key="2">
    <source>
        <dbReference type="EMBL" id="AFA48639.1"/>
    </source>
</evidence>
<dbReference type="GO" id="GO:0009036">
    <property type="term" value="F:type II site-specific deoxyribonuclease activity"/>
    <property type="evidence" value="ECO:0007669"/>
    <property type="project" value="UniProtKB-EC"/>
</dbReference>
<dbReference type="Gene3D" id="3.40.91.80">
    <property type="match status" value="1"/>
</dbReference>
<sequence length="400" mass="46918">MKKGYLSQYFEAVAQKELSSVEVDKAISNQHEFNGAMTLKKIFGVTRKSYSAHFIYLNDADEWSIGEEGTLTWYDARENHPKRSEYRMYYSSTVAFSRASVGDTLFLALRPDKQILAIFTEKDSTIENQIRWLFGLEERAGTDYSVRADFDTEDNRLDFASTYILEQMGITIEEDGEQYLDLIIEKFDGIFPKTKEFSEFARSTVKMELEDNPDELILRWMEQEELLFRTLEKHLIRERLKTGFEDDVDAFISFSLSVQNRRKSRVGQALENHVECLLQNRGIQYDRTKITENKSKPDFIFPSISDYHNRDFSVERLTMLGAKTTCKDRWRQVLPEAERIKHKHLLTLEAAISENQTEEMIAHNLQLVVPKRLHQTYSAKQQAWLIDVNEFFELVEERQS</sequence>
<dbReference type="KEGG" id="awo:Awo_c18600"/>
<gene>
    <name evidence="2" type="primary">ecoRIIR</name>
    <name evidence="2" type="ordered locus">Awo_c18600</name>
</gene>
<feature type="domain" description="Restriction endonuclease type II EcoRII C-terminal" evidence="1">
    <location>
        <begin position="228"/>
        <end position="391"/>
    </location>
</feature>
<proteinExistence type="predicted"/>
<dbReference type="HOGENOM" id="CLU_042008_0_0_9"/>
<name>H6LJ76_ACEWD</name>